<accession>A0ABT1AB67</accession>
<dbReference type="Proteomes" id="UP001165283">
    <property type="component" value="Unassembled WGS sequence"/>
</dbReference>
<dbReference type="RefSeq" id="WP_252445513.1">
    <property type="nucleotide sequence ID" value="NZ_JAGSOV010000078.1"/>
</dbReference>
<evidence type="ECO:0000313" key="1">
    <source>
        <dbReference type="EMBL" id="MCO1660170.1"/>
    </source>
</evidence>
<reference evidence="1" key="1">
    <citation type="submission" date="2021-04" db="EMBL/GenBank/DDBJ databases">
        <title>Pseudonocardia sp. nov., isolated from sandy soil of mangrove forest.</title>
        <authorList>
            <person name="Zan Z."/>
            <person name="Huang R."/>
            <person name="Liu W."/>
        </authorList>
    </citation>
    <scope>NUCLEOTIDE SEQUENCE</scope>
    <source>
        <strain evidence="1">S2-4</strain>
    </source>
</reference>
<proteinExistence type="predicted"/>
<keyword evidence="2" id="KW-1185">Reference proteome</keyword>
<name>A0ABT1AB67_9PSEU</name>
<gene>
    <name evidence="1" type="ORF">KDL28_34430</name>
</gene>
<comment type="caution">
    <text evidence="1">The sequence shown here is derived from an EMBL/GenBank/DDBJ whole genome shotgun (WGS) entry which is preliminary data.</text>
</comment>
<evidence type="ECO:0000313" key="2">
    <source>
        <dbReference type="Proteomes" id="UP001165283"/>
    </source>
</evidence>
<sequence length="71" mass="7872">MNPLDGHDVVAATRRRELERAAARHRVARGCRPARTGPSPLLRLYARLWWASRPRVGAWGAPPLPSRAAVP</sequence>
<dbReference type="EMBL" id="JAGSOV010000078">
    <property type="protein sequence ID" value="MCO1660170.1"/>
    <property type="molecule type" value="Genomic_DNA"/>
</dbReference>
<organism evidence="1 2">
    <name type="scientific">Pseudonocardia humida</name>
    <dbReference type="NCBI Taxonomy" id="2800819"/>
    <lineage>
        <taxon>Bacteria</taxon>
        <taxon>Bacillati</taxon>
        <taxon>Actinomycetota</taxon>
        <taxon>Actinomycetes</taxon>
        <taxon>Pseudonocardiales</taxon>
        <taxon>Pseudonocardiaceae</taxon>
        <taxon>Pseudonocardia</taxon>
    </lineage>
</organism>
<protein>
    <submittedName>
        <fullName evidence="1">Uncharacterized protein</fullName>
    </submittedName>
</protein>